<feature type="domain" description="Baseplate structural protein Gp10 C-terminal" evidence="2">
    <location>
        <begin position="240"/>
        <end position="389"/>
    </location>
</feature>
<evidence type="ECO:0000313" key="3">
    <source>
        <dbReference type="EMBL" id="MCB6828378.1"/>
    </source>
</evidence>
<proteinExistence type="predicted"/>
<dbReference type="SUPFAM" id="SSF88874">
    <property type="entry name" value="Receptor-binding domain of short tail fibre protein gp12"/>
    <property type="match status" value="1"/>
</dbReference>
<dbReference type="AlphaFoldDB" id="A0AAW4U567"/>
<dbReference type="PANTHER" id="PTHR19051:SF32">
    <property type="entry name" value="KERATIN-ASSOCIATED PROTEIN 13-3"/>
    <property type="match status" value="1"/>
</dbReference>
<evidence type="ECO:0000256" key="1">
    <source>
        <dbReference type="SAM" id="MobiDB-lite"/>
    </source>
</evidence>
<dbReference type="Proteomes" id="UP001198190">
    <property type="component" value="Unassembled WGS sequence"/>
</dbReference>
<evidence type="ECO:0000313" key="4">
    <source>
        <dbReference type="Proteomes" id="UP001198190"/>
    </source>
</evidence>
<protein>
    <recommendedName>
        <fullName evidence="2">Baseplate structural protein Gp10 C-terminal domain-containing protein</fullName>
    </recommendedName>
</protein>
<organism evidence="3 4">
    <name type="scientific">Megamonas funiformis</name>
    <dbReference type="NCBI Taxonomy" id="437897"/>
    <lineage>
        <taxon>Bacteria</taxon>
        <taxon>Bacillati</taxon>
        <taxon>Bacillota</taxon>
        <taxon>Negativicutes</taxon>
        <taxon>Selenomonadales</taxon>
        <taxon>Selenomonadaceae</taxon>
        <taxon>Megamonas</taxon>
    </lineage>
</organism>
<feature type="compositionally biased region" description="Polar residues" evidence="1">
    <location>
        <begin position="180"/>
        <end position="192"/>
    </location>
</feature>
<dbReference type="RefSeq" id="WP_227152932.1">
    <property type="nucleotide sequence ID" value="NZ_JAJCGD010000014.1"/>
</dbReference>
<dbReference type="Pfam" id="PF21939">
    <property type="entry name" value="Gp10_C"/>
    <property type="match status" value="1"/>
</dbReference>
<evidence type="ECO:0000259" key="2">
    <source>
        <dbReference type="Pfam" id="PF21939"/>
    </source>
</evidence>
<dbReference type="EMBL" id="JAJCGD010000014">
    <property type="protein sequence ID" value="MCB6828378.1"/>
    <property type="molecule type" value="Genomic_DNA"/>
</dbReference>
<feature type="compositionally biased region" description="Polar residues" evidence="1">
    <location>
        <begin position="200"/>
        <end position="214"/>
    </location>
</feature>
<dbReference type="InterPro" id="IPR053827">
    <property type="entry name" value="Gp10_C"/>
</dbReference>
<reference evidence="3" key="1">
    <citation type="submission" date="2021-10" db="EMBL/GenBank/DDBJ databases">
        <title>Collection of gut derived symbiotic bacterial strains cultured from healthy donors.</title>
        <authorList>
            <person name="Lin H."/>
            <person name="Littmann E."/>
            <person name="Claire K."/>
            <person name="Pamer E."/>
        </authorList>
    </citation>
    <scope>NUCLEOTIDE SEQUENCE</scope>
    <source>
        <strain evidence="3">MSK.7.16</strain>
    </source>
</reference>
<name>A0AAW4U567_9FIRM</name>
<gene>
    <name evidence="3" type="ORF">LIY65_06675</name>
</gene>
<sequence length="390" mass="42490">MSELDFQKIFASGASSQIDWTDDNYLKGWGYLGNVPPSYQSFDSLQRLNDLKFKYLYDEFMGIETNTEELISNHNENSEAHKTLFDKKLDKNGGTVTGNLNASGYNITATKFIGNLQGNADSATKANQDKNGKDITGYLYKTEDLTLNSNAEILTVGNISEILNSFCTKFKNIQGTASYGENSPTSIKSLNDNKAPKTSPAFSGTPTAPTPEVDTNNTQLATCGFVRNAIAKYAPMLDTMKKIYPVGSIYMSTVSTNPATLFGFGTWEAMPAGHVLLAQGKSSWGTTYNAGSTGGEATHQLTVGELPAHNHTASTNTTGNHTHQFQLYGPNGDTNMNFPSDFDTNYARNKGTTLSAGNHSHTININNTGSSQSHNNMQPYLTVYMWKRVS</sequence>
<dbReference type="PANTHER" id="PTHR19051">
    <property type="entry name" value="KERATIN-ASSOCIATED PROTEIN"/>
    <property type="match status" value="1"/>
</dbReference>
<feature type="region of interest" description="Disordered" evidence="1">
    <location>
        <begin position="180"/>
        <end position="214"/>
    </location>
</feature>
<comment type="caution">
    <text evidence="3">The sequence shown here is derived from an EMBL/GenBank/DDBJ whole genome shotgun (WGS) entry which is preliminary data.</text>
</comment>
<accession>A0AAW4U567</accession>